<keyword evidence="5 8" id="KW-1133">Transmembrane helix</keyword>
<dbReference type="InterPro" id="IPR036259">
    <property type="entry name" value="MFS_trans_sf"/>
</dbReference>
<gene>
    <name evidence="10" type="ORF">G7K_0570-t1</name>
</gene>
<dbReference type="Proteomes" id="UP000033140">
    <property type="component" value="Unassembled WGS sequence"/>
</dbReference>
<feature type="transmembrane region" description="Helical" evidence="8">
    <location>
        <begin position="378"/>
        <end position="402"/>
    </location>
</feature>
<dbReference type="PROSITE" id="PS50850">
    <property type="entry name" value="MFS"/>
    <property type="match status" value="1"/>
</dbReference>
<evidence type="ECO:0000256" key="7">
    <source>
        <dbReference type="SAM" id="MobiDB-lite"/>
    </source>
</evidence>
<dbReference type="GO" id="GO:0005886">
    <property type="term" value="C:plasma membrane"/>
    <property type="evidence" value="ECO:0007669"/>
    <property type="project" value="UniProtKB-ARBA"/>
</dbReference>
<feature type="transmembrane region" description="Helical" evidence="8">
    <location>
        <begin position="226"/>
        <end position="246"/>
    </location>
</feature>
<evidence type="ECO:0000259" key="9">
    <source>
        <dbReference type="PROSITE" id="PS50850"/>
    </source>
</evidence>
<evidence type="ECO:0000256" key="6">
    <source>
        <dbReference type="ARBA" id="ARBA00023136"/>
    </source>
</evidence>
<comment type="similarity">
    <text evidence="2">Belongs to the major facilitator superfamily. Sugar transporter (TC 2.A.1.1) family.</text>
</comment>
<evidence type="ECO:0000313" key="11">
    <source>
        <dbReference type="Proteomes" id="UP000033140"/>
    </source>
</evidence>
<dbReference type="InterPro" id="IPR005828">
    <property type="entry name" value="MFS_sugar_transport-like"/>
</dbReference>
<dbReference type="FunFam" id="1.20.1250.20:FF:000119">
    <property type="entry name" value="MFS monosaccharide transporter, putative"/>
    <property type="match status" value="1"/>
</dbReference>
<dbReference type="PANTHER" id="PTHR48022:SF73">
    <property type="entry name" value="METABOLITE TRANSPORT PROTEIN YDL199C-RELATED"/>
    <property type="match status" value="1"/>
</dbReference>
<dbReference type="OMA" id="GVFVYYM"/>
<feature type="compositionally biased region" description="Polar residues" evidence="7">
    <location>
        <begin position="604"/>
        <end position="613"/>
    </location>
</feature>
<feature type="transmembrane region" description="Helical" evidence="8">
    <location>
        <begin position="128"/>
        <end position="145"/>
    </location>
</feature>
<feature type="domain" description="Major facilitator superfamily (MFS) profile" evidence="9">
    <location>
        <begin position="132"/>
        <end position="562"/>
    </location>
</feature>
<keyword evidence="3" id="KW-0813">Transport</keyword>
<keyword evidence="6 8" id="KW-0472">Membrane</keyword>
<keyword evidence="4 8" id="KW-0812">Transmembrane</keyword>
<dbReference type="InterPro" id="IPR020846">
    <property type="entry name" value="MFS_dom"/>
</dbReference>
<comment type="subcellular location">
    <subcellularLocation>
        <location evidence="1">Membrane</location>
        <topology evidence="1">Multi-pass membrane protein</topology>
    </subcellularLocation>
</comment>
<dbReference type="InterPro" id="IPR003663">
    <property type="entry name" value="Sugar/inositol_transpt"/>
</dbReference>
<evidence type="ECO:0000256" key="3">
    <source>
        <dbReference type="ARBA" id="ARBA00022448"/>
    </source>
</evidence>
<feature type="transmembrane region" description="Helical" evidence="8">
    <location>
        <begin position="414"/>
        <end position="436"/>
    </location>
</feature>
<feature type="transmembrane region" description="Helical" evidence="8">
    <location>
        <begin position="294"/>
        <end position="312"/>
    </location>
</feature>
<name>A0A0E9N953_SAICN</name>
<feature type="transmembrane region" description="Helical" evidence="8">
    <location>
        <begin position="171"/>
        <end position="190"/>
    </location>
</feature>
<dbReference type="PRINTS" id="PR00171">
    <property type="entry name" value="SUGRTRNSPORT"/>
</dbReference>
<evidence type="ECO:0000256" key="2">
    <source>
        <dbReference type="ARBA" id="ARBA00010992"/>
    </source>
</evidence>
<feature type="compositionally biased region" description="Polar residues" evidence="7">
    <location>
        <begin position="584"/>
        <end position="595"/>
    </location>
</feature>
<keyword evidence="11" id="KW-1185">Reference proteome</keyword>
<dbReference type="PANTHER" id="PTHR48022">
    <property type="entry name" value="PLASTIDIC GLUCOSE TRANSPORTER 4"/>
    <property type="match status" value="1"/>
</dbReference>
<dbReference type="STRING" id="698492.A0A0E9N953"/>
<comment type="caution">
    <text evidence="10">The sequence shown here is derived from an EMBL/GenBank/DDBJ whole genome shotgun (WGS) entry which is preliminary data.</text>
</comment>
<dbReference type="SUPFAM" id="SSF103473">
    <property type="entry name" value="MFS general substrate transporter"/>
    <property type="match status" value="1"/>
</dbReference>
<evidence type="ECO:0000313" key="10">
    <source>
        <dbReference type="EMBL" id="GAO46338.1"/>
    </source>
</evidence>
<evidence type="ECO:0000256" key="8">
    <source>
        <dbReference type="SAM" id="Phobius"/>
    </source>
</evidence>
<dbReference type="InterPro" id="IPR050360">
    <property type="entry name" value="MFS_Sugar_Transporters"/>
</dbReference>
<reference evidence="10 11" key="3">
    <citation type="journal article" date="2015" name="Genome Announc.">
        <title>Draft Genome Sequence of the Archiascomycetous Yeast Saitoella complicata.</title>
        <authorList>
            <person name="Yamauchi K."/>
            <person name="Kondo S."/>
            <person name="Hamamoto M."/>
            <person name="Takahashi Y."/>
            <person name="Ogura Y."/>
            <person name="Hayashi T."/>
            <person name="Nishida H."/>
        </authorList>
    </citation>
    <scope>NUCLEOTIDE SEQUENCE [LARGE SCALE GENOMIC DNA]</scope>
    <source>
        <strain evidence="10 11">NRRL Y-17804</strain>
    </source>
</reference>
<dbReference type="NCBIfam" id="TIGR00879">
    <property type="entry name" value="SP"/>
    <property type="match status" value="1"/>
</dbReference>
<dbReference type="Pfam" id="PF00083">
    <property type="entry name" value="Sugar_tr"/>
    <property type="match status" value="1"/>
</dbReference>
<evidence type="ECO:0000256" key="1">
    <source>
        <dbReference type="ARBA" id="ARBA00004141"/>
    </source>
</evidence>
<evidence type="ECO:0000256" key="5">
    <source>
        <dbReference type="ARBA" id="ARBA00022989"/>
    </source>
</evidence>
<evidence type="ECO:0000256" key="4">
    <source>
        <dbReference type="ARBA" id="ARBA00022692"/>
    </source>
</evidence>
<feature type="transmembrane region" description="Helical" evidence="8">
    <location>
        <begin position="539"/>
        <end position="558"/>
    </location>
</feature>
<dbReference type="EMBL" id="BACD03000003">
    <property type="protein sequence ID" value="GAO46338.1"/>
    <property type="molecule type" value="Genomic_DNA"/>
</dbReference>
<feature type="transmembrane region" description="Helical" evidence="8">
    <location>
        <begin position="443"/>
        <end position="465"/>
    </location>
</feature>
<reference evidence="10 11" key="2">
    <citation type="journal article" date="2014" name="J. Gen. Appl. Microbiol.">
        <title>The early diverging ascomycetous budding yeast Saitoella complicata has three histone deacetylases belonging to the Clr6, Hos2, and Rpd3 lineages.</title>
        <authorList>
            <person name="Nishida H."/>
            <person name="Matsumoto T."/>
            <person name="Kondo S."/>
            <person name="Hamamoto M."/>
            <person name="Yoshikawa H."/>
        </authorList>
    </citation>
    <scope>NUCLEOTIDE SEQUENCE [LARGE SCALE GENOMIC DNA]</scope>
    <source>
        <strain evidence="10 11">NRRL Y-17804</strain>
    </source>
</reference>
<dbReference type="GO" id="GO:0005351">
    <property type="term" value="F:carbohydrate:proton symporter activity"/>
    <property type="evidence" value="ECO:0007669"/>
    <property type="project" value="TreeGrafter"/>
</dbReference>
<feature type="transmembrane region" description="Helical" evidence="8">
    <location>
        <begin position="471"/>
        <end position="496"/>
    </location>
</feature>
<feature type="transmembrane region" description="Helical" evidence="8">
    <location>
        <begin position="202"/>
        <end position="220"/>
    </location>
</feature>
<protein>
    <recommendedName>
        <fullName evidence="9">Major facilitator superfamily (MFS) profile domain-containing protein</fullName>
    </recommendedName>
</protein>
<proteinExistence type="inferred from homology"/>
<feature type="region of interest" description="Disordered" evidence="7">
    <location>
        <begin position="634"/>
        <end position="653"/>
    </location>
</feature>
<sequence>MKQRIWLCRLQKTNGQRLIWSGPWDGNNDRLVKDAAATEQMRKAEPRRVHSPPTPAAFTRAMEGSNGYLQVVNPTPFRAGLRQTRQSEPSDVRIPVVPRAVPSTFEKVLSFVMSGGVQRGTAFVGKPLVYFTTVFVSLGVFLFGYDQGVMSGIITGQYFNETFNYPSRAKLGTMVAILEVGAFISSIAVGRVGDLIGRRRTISYGACVFTMGGLIQTMSSGMVSMIIGRFTAGIGVGLLSTIVPIYQSEISPADHRGSLACIEFTGNIIGYASSVWIDYFASFIPSNMSWRLPLFMQCVMGFLLAVGSLAIVESPRWLLDRDHDIEGLTVLANLLAKGDTDSKVARDEFRSIKQGVLKQRIEGEMSYGEMWRRYKKRVLIAMSSQAFAQLNGINVISYYAPLVFEQAGWVGRDALLMTGINGLVYVASTIPPWYAIDYLGRRFILLSGAVVMCVALSSISCVMYLDKWYTADLVVALVIIYNASFGASWGPVPWLYPPEILPLTIRAKGASLSTATNWAFNFLVGEGTPVLQQAIKWKLYLIHAASCAVSFAVVWFFYPETKGVALEEMDVLFGDTVQDDEETTSLVRSGRSSMDVTPVRGTPETPSTPSRVGTPSDDLARGFVVKMKSGMQRMALSRQNSDYERLGNGDQQS</sequence>
<reference evidence="10 11" key="1">
    <citation type="journal article" date="2011" name="J. Gen. Appl. Microbiol.">
        <title>Draft genome sequencing of the enigmatic yeast Saitoella complicata.</title>
        <authorList>
            <person name="Nishida H."/>
            <person name="Hamamoto M."/>
            <person name="Sugiyama J."/>
        </authorList>
    </citation>
    <scope>NUCLEOTIDE SEQUENCE [LARGE SCALE GENOMIC DNA]</scope>
    <source>
        <strain evidence="10 11">NRRL Y-17804</strain>
    </source>
</reference>
<feature type="region of interest" description="Disordered" evidence="7">
    <location>
        <begin position="582"/>
        <end position="617"/>
    </location>
</feature>
<organism evidence="10 11">
    <name type="scientific">Saitoella complicata (strain BCRC 22490 / CBS 7301 / JCM 7358 / NBRC 10748 / NRRL Y-17804)</name>
    <dbReference type="NCBI Taxonomy" id="698492"/>
    <lineage>
        <taxon>Eukaryota</taxon>
        <taxon>Fungi</taxon>
        <taxon>Dikarya</taxon>
        <taxon>Ascomycota</taxon>
        <taxon>Taphrinomycotina</taxon>
        <taxon>Taphrinomycotina incertae sedis</taxon>
        <taxon>Saitoella</taxon>
    </lineage>
</organism>
<accession>A0A0E9N953</accession>
<dbReference type="Gene3D" id="1.20.1250.20">
    <property type="entry name" value="MFS general substrate transporter like domains"/>
    <property type="match status" value="1"/>
</dbReference>
<dbReference type="AlphaFoldDB" id="A0A0E9N953"/>
<feature type="transmembrane region" description="Helical" evidence="8">
    <location>
        <begin position="258"/>
        <end position="282"/>
    </location>
</feature>